<accession>A0A149MY68</accession>
<organism evidence="5 7">
    <name type="scientific">Bacteroides fragilis</name>
    <dbReference type="NCBI Taxonomy" id="817"/>
    <lineage>
        <taxon>Bacteria</taxon>
        <taxon>Pseudomonadati</taxon>
        <taxon>Bacteroidota</taxon>
        <taxon>Bacteroidia</taxon>
        <taxon>Bacteroidales</taxon>
        <taxon>Bacteroidaceae</taxon>
        <taxon>Bacteroides</taxon>
    </lineage>
</organism>
<evidence type="ECO:0000313" key="4">
    <source>
        <dbReference type="EMBL" id="TWV52083.1"/>
    </source>
</evidence>
<evidence type="ECO:0000313" key="9">
    <source>
        <dbReference type="Proteomes" id="UP000429838"/>
    </source>
</evidence>
<evidence type="ECO:0000313" key="1">
    <source>
        <dbReference type="EMBL" id="KAA4997526.1"/>
    </source>
</evidence>
<reference evidence="4 8" key="3">
    <citation type="submission" date="2019-07" db="EMBL/GenBank/DDBJ databases">
        <title>Genome Sequencing of Bacteroides fragilis.</title>
        <authorList>
            <person name="Pinto K.M."/>
            <person name="Ruoff K.L."/>
            <person name="Price C.E."/>
            <person name="Valls R.A."/>
            <person name="O'Toole G.A."/>
        </authorList>
    </citation>
    <scope>NUCLEOTIDE SEQUENCE [LARGE SCALE GENOMIC DNA]</scope>
    <source>
        <strain evidence="4 8">AD135F_3B</strain>
    </source>
</reference>
<evidence type="ECO:0000313" key="6">
    <source>
        <dbReference type="Proteomes" id="UP000315444"/>
    </source>
</evidence>
<dbReference type="Proteomes" id="UP000429838">
    <property type="component" value="Unassembled WGS sequence"/>
</dbReference>
<reference evidence="5 7" key="4">
    <citation type="submission" date="2019-08" db="EMBL/GenBank/DDBJ databases">
        <title>Genome sequencing of Bacteroides fragilis Sample_iSURF_9.</title>
        <authorList>
            <person name="Chandler J.E."/>
            <person name="Ruoff K.L."/>
            <person name="Price C.E."/>
            <person name="Valls R.A."/>
            <person name="O'Toole G.A."/>
        </authorList>
    </citation>
    <scope>NUCLEOTIDE SEQUENCE [LARGE SCALE GENOMIC DNA]</scope>
    <source>
        <strain evidence="5 7">CFPLTA004_1B</strain>
    </source>
</reference>
<evidence type="ECO:0000313" key="3">
    <source>
        <dbReference type="EMBL" id="TWV43710.1"/>
    </source>
</evidence>
<evidence type="ECO:0000313" key="7">
    <source>
        <dbReference type="Proteomes" id="UP000318041"/>
    </source>
</evidence>
<dbReference type="Proteomes" id="UP000319026">
    <property type="component" value="Unassembled WGS sequence"/>
</dbReference>
<dbReference type="HOGENOM" id="CLU_3022329_0_0_10"/>
<dbReference type="EMBL" id="VOHT01000001">
    <property type="protein sequence ID" value="TWV52083.1"/>
    <property type="molecule type" value="Genomic_DNA"/>
</dbReference>
<name>D1JK03_BACFG</name>
<evidence type="ECO:0000313" key="2">
    <source>
        <dbReference type="EMBL" id="KAA5204404.1"/>
    </source>
</evidence>
<gene>
    <name evidence="2" type="ORF">F2Z25_21345</name>
    <name evidence="1" type="ORF">F2Z89_10900</name>
    <name evidence="4" type="ORF">FSA03_00285</name>
    <name evidence="3" type="ORF">FSA06_00285</name>
    <name evidence="5" type="ORF">FSA08_14870</name>
</gene>
<proteinExistence type="predicted"/>
<accession>D1JK03</accession>
<dbReference type="EMBL" id="VOHV01000001">
    <property type="protein sequence ID" value="TWV43710.1"/>
    <property type="molecule type" value="Genomic_DNA"/>
</dbReference>
<dbReference type="Proteomes" id="UP000460666">
    <property type="component" value="Unassembled WGS sequence"/>
</dbReference>
<dbReference type="EMBL" id="VWCJ01000006">
    <property type="protein sequence ID" value="KAA4997526.1"/>
    <property type="molecule type" value="Genomic_DNA"/>
</dbReference>
<comment type="caution">
    <text evidence="5">The sequence shown here is derived from an EMBL/GenBank/DDBJ whole genome shotgun (WGS) entry which is preliminary data.</text>
</comment>
<evidence type="ECO:0000313" key="8">
    <source>
        <dbReference type="Proteomes" id="UP000319026"/>
    </source>
</evidence>
<dbReference type="EMBL" id="VOHY01000012">
    <property type="protein sequence ID" value="TWV71648.1"/>
    <property type="molecule type" value="Genomic_DNA"/>
</dbReference>
<sequence>MTNLIGNRNVLFAEMRNIRRFSYFSFVRRFTEFVCVLKNSFCSLNCILTYYNLHC</sequence>
<dbReference type="EMBL" id="VWAQ01000024">
    <property type="protein sequence ID" value="KAA5204404.1"/>
    <property type="molecule type" value="Genomic_DNA"/>
</dbReference>
<dbReference type="AlphaFoldDB" id="D1JK03"/>
<protein>
    <submittedName>
        <fullName evidence="5">Uncharacterized protein</fullName>
    </submittedName>
</protein>
<reference evidence="9 10" key="1">
    <citation type="journal article" date="2019" name="Nat. Med.">
        <title>A library of human gut bacterial isolates paired with longitudinal multiomics data enables mechanistic microbiome research.</title>
        <authorList>
            <person name="Poyet M."/>
            <person name="Groussin M."/>
            <person name="Gibbons S.M."/>
            <person name="Avila-Pacheco J."/>
            <person name="Jiang X."/>
            <person name="Kearney S.M."/>
            <person name="Perrotta A.R."/>
            <person name="Berdy B."/>
            <person name="Zhao S."/>
            <person name="Lieberman T.D."/>
            <person name="Swanson P.K."/>
            <person name="Smith M."/>
            <person name="Roesemann S."/>
            <person name="Alexander J.E."/>
            <person name="Rich S.A."/>
            <person name="Livny J."/>
            <person name="Vlamakis H."/>
            <person name="Clish C."/>
            <person name="Bullock K."/>
            <person name="Deik A."/>
            <person name="Scott J."/>
            <person name="Pierce K.A."/>
            <person name="Xavier R.J."/>
            <person name="Alm E.J."/>
        </authorList>
    </citation>
    <scope>NUCLEOTIDE SEQUENCE [LARGE SCALE GENOMIC DNA]</scope>
    <source>
        <strain evidence="2 9">BIOML-A1</strain>
        <strain evidence="1 10">BIOML-A46</strain>
    </source>
</reference>
<reference evidence="3 6" key="2">
    <citation type="submission" date="2019-07" db="EMBL/GenBank/DDBJ databases">
        <title>Genome sequencing of Bacteroides fragilis.</title>
        <authorList>
            <person name="Galasyn E.V."/>
            <person name="Ruoff K.L."/>
            <person name="Price C.E."/>
            <person name="Valls R.A."/>
            <person name="O'Toole G.A."/>
        </authorList>
    </citation>
    <scope>NUCLEOTIDE SEQUENCE [LARGE SCALE GENOMIC DNA]</scope>
    <source>
        <strain evidence="3 6">AD135F_1B</strain>
    </source>
</reference>
<dbReference type="Proteomes" id="UP000315444">
    <property type="component" value="Unassembled WGS sequence"/>
</dbReference>
<dbReference type="Proteomes" id="UP000318041">
    <property type="component" value="Unassembled WGS sequence"/>
</dbReference>
<evidence type="ECO:0000313" key="10">
    <source>
        <dbReference type="Proteomes" id="UP000460666"/>
    </source>
</evidence>
<evidence type="ECO:0000313" key="5">
    <source>
        <dbReference type="EMBL" id="TWV71648.1"/>
    </source>
</evidence>